<dbReference type="InterPro" id="IPR041628">
    <property type="entry name" value="ChlI/MoxR_AAA_lid"/>
</dbReference>
<dbReference type="PIRSF" id="PIRSF002849">
    <property type="entry name" value="AAA_ATPase_chaperone_MoxR_prd"/>
    <property type="match status" value="1"/>
</dbReference>
<keyword evidence="1" id="KW-0547">Nucleotide-binding</keyword>
<dbReference type="SUPFAM" id="SSF52540">
    <property type="entry name" value="P-loop containing nucleoside triphosphate hydrolases"/>
    <property type="match status" value="1"/>
</dbReference>
<evidence type="ECO:0000256" key="1">
    <source>
        <dbReference type="ARBA" id="ARBA00022741"/>
    </source>
</evidence>
<dbReference type="InterPro" id="IPR027417">
    <property type="entry name" value="P-loop_NTPase"/>
</dbReference>
<dbReference type="Gene3D" id="3.40.50.300">
    <property type="entry name" value="P-loop containing nucleotide triphosphate hydrolases"/>
    <property type="match status" value="1"/>
</dbReference>
<proteinExistence type="predicted"/>
<dbReference type="InterPro" id="IPR050764">
    <property type="entry name" value="CbbQ/NirQ/NorQ/GpvN"/>
</dbReference>
<dbReference type="Pfam" id="PF07726">
    <property type="entry name" value="AAA_3"/>
    <property type="match status" value="1"/>
</dbReference>
<protein>
    <submittedName>
        <fullName evidence="5">Unannotated protein</fullName>
    </submittedName>
</protein>
<reference evidence="5" key="1">
    <citation type="submission" date="2020-05" db="EMBL/GenBank/DDBJ databases">
        <authorList>
            <person name="Chiriac C."/>
            <person name="Salcher M."/>
            <person name="Ghai R."/>
            <person name="Kavagutti S V."/>
        </authorList>
    </citation>
    <scope>NUCLEOTIDE SEQUENCE</scope>
</reference>
<dbReference type="InterPro" id="IPR011703">
    <property type="entry name" value="ATPase_AAA-3"/>
</dbReference>
<dbReference type="PANTHER" id="PTHR42759">
    <property type="entry name" value="MOXR FAMILY PROTEIN"/>
    <property type="match status" value="1"/>
</dbReference>
<feature type="domain" description="ATPase AAA-3" evidence="3">
    <location>
        <begin position="45"/>
        <end position="175"/>
    </location>
</feature>
<dbReference type="EMBL" id="CAEZUR010000019">
    <property type="protein sequence ID" value="CAB4603765.1"/>
    <property type="molecule type" value="Genomic_DNA"/>
</dbReference>
<organism evidence="5">
    <name type="scientific">freshwater metagenome</name>
    <dbReference type="NCBI Taxonomy" id="449393"/>
    <lineage>
        <taxon>unclassified sequences</taxon>
        <taxon>metagenomes</taxon>
        <taxon>ecological metagenomes</taxon>
    </lineage>
</organism>
<feature type="domain" description="ChlI/MoxR AAA lid" evidence="4">
    <location>
        <begin position="236"/>
        <end position="307"/>
    </location>
</feature>
<dbReference type="Pfam" id="PF17863">
    <property type="entry name" value="AAA_lid_2"/>
    <property type="match status" value="1"/>
</dbReference>
<evidence type="ECO:0000259" key="3">
    <source>
        <dbReference type="Pfam" id="PF07726"/>
    </source>
</evidence>
<dbReference type="GO" id="GO:0005524">
    <property type="term" value="F:ATP binding"/>
    <property type="evidence" value="ECO:0007669"/>
    <property type="project" value="UniProtKB-KW"/>
</dbReference>
<dbReference type="AlphaFoldDB" id="A0A6J6GXU1"/>
<dbReference type="CDD" id="cd00009">
    <property type="entry name" value="AAA"/>
    <property type="match status" value="1"/>
</dbReference>
<dbReference type="GO" id="GO:0016887">
    <property type="term" value="F:ATP hydrolysis activity"/>
    <property type="evidence" value="ECO:0007669"/>
    <property type="project" value="InterPro"/>
</dbReference>
<evidence type="ECO:0000256" key="2">
    <source>
        <dbReference type="ARBA" id="ARBA00022840"/>
    </source>
</evidence>
<gene>
    <name evidence="5" type="ORF">UFOPK1843_00356</name>
</gene>
<dbReference type="Gene3D" id="1.10.8.80">
    <property type="entry name" value="Magnesium chelatase subunit I, C-Terminal domain"/>
    <property type="match status" value="1"/>
</dbReference>
<sequence>MAISKKQLEEFNKLFDGIVNNVEQTLFGKRHVVQIVLATMISEGHVLLEDVPGTGKTAMARAISESMDMKYSRIQFTPDLLPTDITGIEVYNQKKEAFEFQEGPIFANLVLADEINRASPKTQSALLEAMEERHVTVGKVRRSAGLPFLVIATQNPIEQSGTYPLPEAQLDRFMIKTSVGYTDPNSTVEILKGTAHVSGQLKAVAKGSDILTLSAMSREVIANESVLRYIVSIVEETRQAEQIRVGSSVRGARNLTKLAKTWALTKGRNYIIPDDVKELATGVLAHRIVLTPDAEFDGVKPEQIIAQVLEKITPPTGNFEV</sequence>
<dbReference type="PANTHER" id="PTHR42759:SF5">
    <property type="entry name" value="METHANOL DEHYDROGENASE REGULATOR"/>
    <property type="match status" value="1"/>
</dbReference>
<accession>A0A6J6GXU1</accession>
<keyword evidence="2" id="KW-0067">ATP-binding</keyword>
<evidence type="ECO:0000259" key="4">
    <source>
        <dbReference type="Pfam" id="PF17863"/>
    </source>
</evidence>
<evidence type="ECO:0000313" key="5">
    <source>
        <dbReference type="EMBL" id="CAB4603765.1"/>
    </source>
</evidence>
<dbReference type="FunFam" id="3.40.50.300:FF:000640">
    <property type="entry name" value="MoxR family ATPase"/>
    <property type="match status" value="1"/>
</dbReference>
<name>A0A6J6GXU1_9ZZZZ</name>